<evidence type="ECO:0000256" key="9">
    <source>
        <dbReference type="ARBA" id="ARBA00022679"/>
    </source>
</evidence>
<evidence type="ECO:0000256" key="13">
    <source>
        <dbReference type="ARBA" id="ARBA00048798"/>
    </source>
</evidence>
<evidence type="ECO:0000256" key="10">
    <source>
        <dbReference type="ARBA" id="ARBA00022898"/>
    </source>
</evidence>
<comment type="cofactor">
    <cofactor evidence="1 16">
        <name>pyridoxal 5'-phosphate</name>
        <dbReference type="ChEBI" id="CHEBI:597326"/>
    </cofactor>
</comment>
<dbReference type="Pfam" id="PF01063">
    <property type="entry name" value="Aminotran_4"/>
    <property type="match status" value="1"/>
</dbReference>
<dbReference type="GO" id="GO:0052655">
    <property type="term" value="F:L-valine-2-oxoglutarate transaminase activity"/>
    <property type="evidence" value="ECO:0007669"/>
    <property type="project" value="RHEA"/>
</dbReference>
<dbReference type="Proteomes" id="UP000190625">
    <property type="component" value="Unassembled WGS sequence"/>
</dbReference>
<dbReference type="UniPathway" id="UPA00048">
    <property type="reaction ID" value="UER00073"/>
</dbReference>
<dbReference type="PANTHER" id="PTHR42743">
    <property type="entry name" value="AMINO-ACID AMINOTRANSFERASE"/>
    <property type="match status" value="1"/>
</dbReference>
<evidence type="ECO:0000256" key="6">
    <source>
        <dbReference type="ARBA" id="ARBA00009320"/>
    </source>
</evidence>
<dbReference type="UniPathway" id="UPA00047">
    <property type="reaction ID" value="UER00058"/>
</dbReference>
<evidence type="ECO:0000256" key="2">
    <source>
        <dbReference type="ARBA" id="ARBA00003109"/>
    </source>
</evidence>
<evidence type="ECO:0000256" key="5">
    <source>
        <dbReference type="ARBA" id="ARBA00005072"/>
    </source>
</evidence>
<dbReference type="Gene3D" id="3.30.470.10">
    <property type="match status" value="1"/>
</dbReference>
<keyword evidence="9 17" id="KW-0808">Transferase</keyword>
<dbReference type="RefSeq" id="WP_078810338.1">
    <property type="nucleotide sequence ID" value="NZ_FUWM01000015.1"/>
</dbReference>
<dbReference type="InterPro" id="IPR018300">
    <property type="entry name" value="Aminotrans_IV_CS"/>
</dbReference>
<keyword evidence="10 16" id="KW-0663">Pyridoxal phosphate</keyword>
<evidence type="ECO:0000313" key="18">
    <source>
        <dbReference type="EMBL" id="SJZ81509.1"/>
    </source>
</evidence>
<dbReference type="GO" id="GO:0009097">
    <property type="term" value="P:isoleucine biosynthetic process"/>
    <property type="evidence" value="ECO:0007669"/>
    <property type="project" value="UniProtKB-UniPathway"/>
</dbReference>
<dbReference type="OrthoDB" id="9805628at2"/>
<dbReference type="EC" id="2.6.1.42" evidence="17"/>
<keyword evidence="7 17" id="KW-0032">Aminotransferase</keyword>
<dbReference type="InterPro" id="IPR043131">
    <property type="entry name" value="BCAT-like_N"/>
</dbReference>
<dbReference type="InterPro" id="IPR001544">
    <property type="entry name" value="Aminotrans_IV"/>
</dbReference>
<dbReference type="GO" id="GO:0009099">
    <property type="term" value="P:L-valine biosynthetic process"/>
    <property type="evidence" value="ECO:0007669"/>
    <property type="project" value="UniProtKB-UniPathway"/>
</dbReference>
<evidence type="ECO:0000256" key="7">
    <source>
        <dbReference type="ARBA" id="ARBA00022576"/>
    </source>
</evidence>
<gene>
    <name evidence="17" type="primary">ilvE</name>
    <name evidence="18" type="ORF">SAMN02745118_01894</name>
</gene>
<comment type="function">
    <text evidence="2 17">Acts on leucine, isoleucine and valine.</text>
</comment>
<comment type="similarity">
    <text evidence="6 15">Belongs to the class-IV pyridoxal-phosphate-dependent aminotransferase family.</text>
</comment>
<dbReference type="GO" id="GO:0052654">
    <property type="term" value="F:L-leucine-2-oxoglutarate transaminase activity"/>
    <property type="evidence" value="ECO:0007669"/>
    <property type="project" value="RHEA"/>
</dbReference>
<dbReference type="PROSITE" id="PS00770">
    <property type="entry name" value="AA_TRANSFER_CLASS_4"/>
    <property type="match status" value="1"/>
</dbReference>
<dbReference type="InterPro" id="IPR043132">
    <property type="entry name" value="BCAT-like_C"/>
</dbReference>
<dbReference type="UniPathway" id="UPA00049">
    <property type="reaction ID" value="UER00062"/>
</dbReference>
<evidence type="ECO:0000313" key="19">
    <source>
        <dbReference type="Proteomes" id="UP000190625"/>
    </source>
</evidence>
<dbReference type="EMBL" id="FUWM01000015">
    <property type="protein sequence ID" value="SJZ81509.1"/>
    <property type="molecule type" value="Genomic_DNA"/>
</dbReference>
<dbReference type="GO" id="GO:0052656">
    <property type="term" value="F:L-isoleucine-2-oxoglutarate transaminase activity"/>
    <property type="evidence" value="ECO:0007669"/>
    <property type="project" value="RHEA"/>
</dbReference>
<keyword evidence="8 17" id="KW-0028">Amino-acid biosynthesis</keyword>
<dbReference type="InterPro" id="IPR005785">
    <property type="entry name" value="B_amino_transI"/>
</dbReference>
<evidence type="ECO:0000256" key="3">
    <source>
        <dbReference type="ARBA" id="ARBA00004824"/>
    </source>
</evidence>
<evidence type="ECO:0000256" key="12">
    <source>
        <dbReference type="ARBA" id="ARBA00048212"/>
    </source>
</evidence>
<dbReference type="SUPFAM" id="SSF56752">
    <property type="entry name" value="D-aminoacid aminotransferase-like PLP-dependent enzymes"/>
    <property type="match status" value="1"/>
</dbReference>
<keyword evidence="19" id="KW-1185">Reference proteome</keyword>
<comment type="catalytic activity">
    <reaction evidence="13 17">
        <text>L-isoleucine + 2-oxoglutarate = (S)-3-methyl-2-oxopentanoate + L-glutamate</text>
        <dbReference type="Rhea" id="RHEA:24801"/>
        <dbReference type="ChEBI" id="CHEBI:16810"/>
        <dbReference type="ChEBI" id="CHEBI:29985"/>
        <dbReference type="ChEBI" id="CHEBI:35146"/>
        <dbReference type="ChEBI" id="CHEBI:58045"/>
        <dbReference type="EC" id="2.6.1.42"/>
    </reaction>
</comment>
<protein>
    <recommendedName>
        <fullName evidence="17">Branched-chain-amino-acid aminotransferase</fullName>
        <shortName evidence="17">BCAT</shortName>
        <ecNumber evidence="17">2.6.1.42</ecNumber>
    </recommendedName>
</protein>
<evidence type="ECO:0000256" key="14">
    <source>
        <dbReference type="ARBA" id="ARBA00049229"/>
    </source>
</evidence>
<dbReference type="CDD" id="cd01558">
    <property type="entry name" value="D-AAT_like"/>
    <property type="match status" value="1"/>
</dbReference>
<evidence type="ECO:0000256" key="8">
    <source>
        <dbReference type="ARBA" id="ARBA00022605"/>
    </source>
</evidence>
<comment type="catalytic activity">
    <reaction evidence="12 17">
        <text>L-valine + 2-oxoglutarate = 3-methyl-2-oxobutanoate + L-glutamate</text>
        <dbReference type="Rhea" id="RHEA:24813"/>
        <dbReference type="ChEBI" id="CHEBI:11851"/>
        <dbReference type="ChEBI" id="CHEBI:16810"/>
        <dbReference type="ChEBI" id="CHEBI:29985"/>
        <dbReference type="ChEBI" id="CHEBI:57762"/>
        <dbReference type="EC" id="2.6.1.42"/>
    </reaction>
</comment>
<comment type="pathway">
    <text evidence="4 17">Amino-acid biosynthesis; L-valine biosynthesis; L-valine from pyruvate: step 4/4.</text>
</comment>
<dbReference type="InterPro" id="IPR050571">
    <property type="entry name" value="Class-IV_PLP-Dep_Aminotrnsfr"/>
</dbReference>
<dbReference type="GO" id="GO:0005829">
    <property type="term" value="C:cytosol"/>
    <property type="evidence" value="ECO:0007669"/>
    <property type="project" value="TreeGrafter"/>
</dbReference>
<sequence length="283" mass="31639">MQVNINKEIIPLEEARISPLDRGYLYGDGIFETMRSYGSKVFKLNEHLDRLYSSAQAILMEIPWRQEELAIEIKRTLEANDLSESDAYIRISLSRGEAGIGINPADAKEPTLMIITKPLSPPDPKLYEKGWEVVTVPTRRSQIETVNPRIKSCNFLNSILAKAEAKMVGADDGIMLNQKGFVTEGTVSNLFLVKDGILKTPPKSAGILAGITRKLVIELGLELELKVKEENLTRHDFYTADEAFATVTSVEIIPIVKMDNRLIGDGKPGPITREIFDNFPRPR</sequence>
<proteinExistence type="inferred from homology"/>
<evidence type="ECO:0000256" key="1">
    <source>
        <dbReference type="ARBA" id="ARBA00001933"/>
    </source>
</evidence>
<dbReference type="AlphaFoldDB" id="A0A1T4NQM9"/>
<dbReference type="GO" id="GO:0009098">
    <property type="term" value="P:L-leucine biosynthetic process"/>
    <property type="evidence" value="ECO:0007669"/>
    <property type="project" value="UniProtKB-UniPathway"/>
</dbReference>
<dbReference type="STRING" id="142842.SAMN02745118_01894"/>
<comment type="pathway">
    <text evidence="3 17">Amino-acid biosynthesis; L-isoleucine biosynthesis; L-isoleucine from 2-oxobutanoate: step 4/4.</text>
</comment>
<organism evidence="18 19">
    <name type="scientific">Selenihalanaerobacter shriftii</name>
    <dbReference type="NCBI Taxonomy" id="142842"/>
    <lineage>
        <taxon>Bacteria</taxon>
        <taxon>Bacillati</taxon>
        <taxon>Bacillota</taxon>
        <taxon>Clostridia</taxon>
        <taxon>Halanaerobiales</taxon>
        <taxon>Halobacteroidaceae</taxon>
        <taxon>Selenihalanaerobacter</taxon>
    </lineage>
</organism>
<dbReference type="PANTHER" id="PTHR42743:SF11">
    <property type="entry name" value="AMINODEOXYCHORISMATE LYASE"/>
    <property type="match status" value="1"/>
</dbReference>
<name>A0A1T4NQM9_9FIRM</name>
<dbReference type="FunFam" id="3.20.10.10:FF:000002">
    <property type="entry name" value="D-alanine aminotransferase"/>
    <property type="match status" value="1"/>
</dbReference>
<dbReference type="Gene3D" id="3.20.10.10">
    <property type="entry name" value="D-amino Acid Aminotransferase, subunit A, domain 2"/>
    <property type="match status" value="1"/>
</dbReference>
<keyword evidence="11 17" id="KW-0100">Branched-chain amino acid biosynthesis</keyword>
<comment type="catalytic activity">
    <reaction evidence="14 17">
        <text>L-leucine + 2-oxoglutarate = 4-methyl-2-oxopentanoate + L-glutamate</text>
        <dbReference type="Rhea" id="RHEA:18321"/>
        <dbReference type="ChEBI" id="CHEBI:16810"/>
        <dbReference type="ChEBI" id="CHEBI:17865"/>
        <dbReference type="ChEBI" id="CHEBI:29985"/>
        <dbReference type="ChEBI" id="CHEBI:57427"/>
        <dbReference type="EC" id="2.6.1.42"/>
    </reaction>
</comment>
<reference evidence="19" key="1">
    <citation type="submission" date="2017-02" db="EMBL/GenBank/DDBJ databases">
        <authorList>
            <person name="Varghese N."/>
            <person name="Submissions S."/>
        </authorList>
    </citation>
    <scope>NUCLEOTIDE SEQUENCE [LARGE SCALE GENOMIC DNA]</scope>
    <source>
        <strain evidence="19">ATCC BAA-73</strain>
    </source>
</reference>
<evidence type="ECO:0000256" key="16">
    <source>
        <dbReference type="RuleBase" id="RU004516"/>
    </source>
</evidence>
<evidence type="ECO:0000256" key="15">
    <source>
        <dbReference type="RuleBase" id="RU004106"/>
    </source>
</evidence>
<comment type="pathway">
    <text evidence="5 17">Amino-acid biosynthesis; L-leucine biosynthesis; L-leucine from 3-methyl-2-oxobutanoate: step 4/4.</text>
</comment>
<accession>A0A1T4NQM9</accession>
<evidence type="ECO:0000256" key="4">
    <source>
        <dbReference type="ARBA" id="ARBA00004931"/>
    </source>
</evidence>
<dbReference type="NCBIfam" id="TIGR01122">
    <property type="entry name" value="ilvE_I"/>
    <property type="match status" value="1"/>
</dbReference>
<evidence type="ECO:0000256" key="17">
    <source>
        <dbReference type="RuleBase" id="RU364094"/>
    </source>
</evidence>
<dbReference type="InterPro" id="IPR036038">
    <property type="entry name" value="Aminotransferase-like"/>
</dbReference>
<evidence type="ECO:0000256" key="11">
    <source>
        <dbReference type="ARBA" id="ARBA00023304"/>
    </source>
</evidence>